<keyword evidence="3" id="KW-1185">Reference proteome</keyword>
<dbReference type="PANTHER" id="PTHR38360:SF1">
    <property type="entry name" value="F12P19.7"/>
    <property type="match status" value="1"/>
</dbReference>
<accession>A0A9P3H9M4</accession>
<dbReference type="Proteomes" id="UP000827284">
    <property type="component" value="Unassembled WGS sequence"/>
</dbReference>
<dbReference type="OrthoDB" id="409848at2759"/>
<dbReference type="AlphaFoldDB" id="A0A9P3H9M4"/>
<evidence type="ECO:0008006" key="4">
    <source>
        <dbReference type="Google" id="ProtNLM"/>
    </source>
</evidence>
<dbReference type="PANTHER" id="PTHR38360">
    <property type="entry name" value="OS03G0120000 PROTEIN"/>
    <property type="match status" value="1"/>
</dbReference>
<reference evidence="2" key="2">
    <citation type="journal article" date="2022" name="Microbiol. Resour. Announc.">
        <title>Whole-Genome Sequence of Entomortierella parvispora E1425, a Mucoromycotan Fungus Associated with Burkholderiaceae-Related Endosymbiotic Bacteria.</title>
        <authorList>
            <person name="Herlambang A."/>
            <person name="Guo Y."/>
            <person name="Takashima Y."/>
            <person name="Narisawa K."/>
            <person name="Ohta H."/>
            <person name="Nishizawa T."/>
        </authorList>
    </citation>
    <scope>NUCLEOTIDE SEQUENCE</scope>
    <source>
        <strain evidence="2">E1425</strain>
    </source>
</reference>
<reference evidence="2" key="1">
    <citation type="submission" date="2021-11" db="EMBL/GenBank/DDBJ databases">
        <authorList>
            <person name="Herlambang A."/>
            <person name="Guo Y."/>
            <person name="Takashima Y."/>
            <person name="Nishizawa T."/>
        </authorList>
    </citation>
    <scope>NUCLEOTIDE SEQUENCE</scope>
    <source>
        <strain evidence="2">E1425</strain>
    </source>
</reference>
<evidence type="ECO:0000256" key="1">
    <source>
        <dbReference type="SAM" id="SignalP"/>
    </source>
</evidence>
<protein>
    <recommendedName>
        <fullName evidence="4">Periplasmic binding protein</fullName>
    </recommendedName>
</protein>
<sequence>MISLGALLLLAPFVFSPVAAQQGAINSQDCVQNYDANVDYFPSKIHVDDAALFKVHYEKNYKVVTVVSTVPPVSTKDYILTQCGTPVPDASKFANGSVFVSVPVTNAATIATTPIAFIEMLGRRNTLKLADTENLVSSPCVQYGLENNQVIGLEDKNLTLRAEQFASVDVVFSSYGAEKGTENKTVITSEVLDPGPLNRAEWLEFYSTFFNLEESAQNLTATINNNYNCFKKSAIAQTTKPVIAWTSYIAPSAYNKNTASWTISPAPYKQILSTDAGATFFNGTSTATPATFEDSAAFLETIKPVDIIIDETMSGAAMSDFLTNYNLTADADFKFLKNKAVYRQDGLVNPNDGREWFGSAVVQNDAVLQDVIRAVHPQILPADVPYNWIRNIAKNEAKQVLTAANCTAKDASTPVVDRALVCSNMKVSQPSAASKSVMAGTLSAILGLLAAAMAL</sequence>
<keyword evidence="1" id="KW-0732">Signal</keyword>
<gene>
    <name evidence="2" type="ORF">EMPS_04675</name>
</gene>
<comment type="caution">
    <text evidence="2">The sequence shown here is derived from an EMBL/GenBank/DDBJ whole genome shotgun (WGS) entry which is preliminary data.</text>
</comment>
<proteinExistence type="predicted"/>
<feature type="chain" id="PRO_5040295179" description="Periplasmic binding protein" evidence="1">
    <location>
        <begin position="21"/>
        <end position="455"/>
    </location>
</feature>
<evidence type="ECO:0000313" key="3">
    <source>
        <dbReference type="Proteomes" id="UP000827284"/>
    </source>
</evidence>
<name>A0A9P3H9M4_9FUNG</name>
<evidence type="ECO:0000313" key="2">
    <source>
        <dbReference type="EMBL" id="GJJ72318.1"/>
    </source>
</evidence>
<organism evidence="2 3">
    <name type="scientific">Entomortierella parvispora</name>
    <dbReference type="NCBI Taxonomy" id="205924"/>
    <lineage>
        <taxon>Eukaryota</taxon>
        <taxon>Fungi</taxon>
        <taxon>Fungi incertae sedis</taxon>
        <taxon>Mucoromycota</taxon>
        <taxon>Mortierellomycotina</taxon>
        <taxon>Mortierellomycetes</taxon>
        <taxon>Mortierellales</taxon>
        <taxon>Mortierellaceae</taxon>
        <taxon>Entomortierella</taxon>
    </lineage>
</organism>
<feature type="signal peptide" evidence="1">
    <location>
        <begin position="1"/>
        <end position="20"/>
    </location>
</feature>
<dbReference type="EMBL" id="BQFW01000006">
    <property type="protein sequence ID" value="GJJ72318.1"/>
    <property type="molecule type" value="Genomic_DNA"/>
</dbReference>